<dbReference type="GO" id="GO:0005886">
    <property type="term" value="C:plasma membrane"/>
    <property type="evidence" value="ECO:0007669"/>
    <property type="project" value="UniProtKB-SubCell"/>
</dbReference>
<dbReference type="EMBL" id="SMTG01000004">
    <property type="protein sequence ID" value="TDK30562.1"/>
    <property type="molecule type" value="Genomic_DNA"/>
</dbReference>
<dbReference type="PANTHER" id="PTHR30046:SF0">
    <property type="entry name" value="FLAGELLAR M-RING PROTEIN"/>
    <property type="match status" value="1"/>
</dbReference>
<dbReference type="PIRSF" id="PIRSF004862">
    <property type="entry name" value="FliF"/>
    <property type="match status" value="1"/>
</dbReference>
<keyword evidence="7 14" id="KW-0812">Transmembrane</keyword>
<dbReference type="InterPro" id="IPR013556">
    <property type="entry name" value="Flag_M-ring_C"/>
</dbReference>
<feature type="domain" description="Flagellar M-ring C-terminal" evidence="16">
    <location>
        <begin position="262"/>
        <end position="435"/>
    </location>
</feature>
<dbReference type="OrthoDB" id="8554211at2"/>
<evidence type="ECO:0000256" key="7">
    <source>
        <dbReference type="ARBA" id="ARBA00022692"/>
    </source>
</evidence>
<organism evidence="17 18">
    <name type="scientific">Luteimonas terrae</name>
    <dbReference type="NCBI Taxonomy" id="1530191"/>
    <lineage>
        <taxon>Bacteria</taxon>
        <taxon>Pseudomonadati</taxon>
        <taxon>Pseudomonadota</taxon>
        <taxon>Gammaproteobacteria</taxon>
        <taxon>Lysobacterales</taxon>
        <taxon>Lysobacteraceae</taxon>
        <taxon>Luteimonas</taxon>
    </lineage>
</organism>
<dbReference type="InterPro" id="IPR045851">
    <property type="entry name" value="AMP-bd_C_sf"/>
</dbReference>
<dbReference type="GO" id="GO:0071973">
    <property type="term" value="P:bacterial-type flagellum-dependent cell motility"/>
    <property type="evidence" value="ECO:0007669"/>
    <property type="project" value="InterPro"/>
</dbReference>
<evidence type="ECO:0000256" key="6">
    <source>
        <dbReference type="ARBA" id="ARBA00022475"/>
    </source>
</evidence>
<reference evidence="17 18" key="1">
    <citation type="submission" date="2019-03" db="EMBL/GenBank/DDBJ databases">
        <title>Luteimonas zhaokaii sp.nov., isolated from the rectal contents of Plateau pika in Yushu, Qinghai Province, China.</title>
        <authorList>
            <person name="Zhang G."/>
        </authorList>
    </citation>
    <scope>NUCLEOTIDE SEQUENCE [LARGE SCALE GENOMIC DNA]</scope>
    <source>
        <strain evidence="17 18">THG-MD21</strain>
    </source>
</reference>
<dbReference type="Gene3D" id="3.30.300.30">
    <property type="match status" value="1"/>
</dbReference>
<keyword evidence="9 14" id="KW-0472">Membrane</keyword>
<evidence type="ECO:0000259" key="16">
    <source>
        <dbReference type="Pfam" id="PF08345"/>
    </source>
</evidence>
<evidence type="ECO:0000259" key="15">
    <source>
        <dbReference type="Pfam" id="PF01514"/>
    </source>
</evidence>
<dbReference type="PANTHER" id="PTHR30046">
    <property type="entry name" value="FLAGELLAR M-RING PROTEIN"/>
    <property type="match status" value="1"/>
</dbReference>
<name>A0A4R5U8L4_9GAMM</name>
<evidence type="ECO:0000313" key="17">
    <source>
        <dbReference type="EMBL" id="TDK30562.1"/>
    </source>
</evidence>
<dbReference type="NCBIfam" id="TIGR00206">
    <property type="entry name" value="fliF"/>
    <property type="match status" value="1"/>
</dbReference>
<evidence type="ECO:0000256" key="5">
    <source>
        <dbReference type="ARBA" id="ARBA00017949"/>
    </source>
</evidence>
<comment type="similarity">
    <text evidence="4 12">Belongs to the FliF family.</text>
</comment>
<comment type="function">
    <text evidence="1 12">The M ring may be actively involved in energy transduction.</text>
</comment>
<feature type="compositionally biased region" description="Polar residues" evidence="13">
    <location>
        <begin position="348"/>
        <end position="357"/>
    </location>
</feature>
<evidence type="ECO:0000256" key="13">
    <source>
        <dbReference type="SAM" id="MobiDB-lite"/>
    </source>
</evidence>
<evidence type="ECO:0000256" key="9">
    <source>
        <dbReference type="ARBA" id="ARBA00023136"/>
    </source>
</evidence>
<keyword evidence="8 14" id="KW-1133">Transmembrane helix</keyword>
<evidence type="ECO:0000256" key="8">
    <source>
        <dbReference type="ARBA" id="ARBA00022989"/>
    </source>
</evidence>
<evidence type="ECO:0000256" key="10">
    <source>
        <dbReference type="ARBA" id="ARBA00023143"/>
    </source>
</evidence>
<dbReference type="Pfam" id="PF08345">
    <property type="entry name" value="YscJ_FliF_C"/>
    <property type="match status" value="1"/>
</dbReference>
<evidence type="ECO:0000256" key="11">
    <source>
        <dbReference type="ARBA" id="ARBA00025936"/>
    </source>
</evidence>
<keyword evidence="10 12" id="KW-0975">Bacterial flagellum</keyword>
<feature type="region of interest" description="Disordered" evidence="13">
    <location>
        <begin position="307"/>
        <end position="366"/>
    </location>
</feature>
<keyword evidence="17" id="KW-0969">Cilium</keyword>
<evidence type="ECO:0000256" key="2">
    <source>
        <dbReference type="ARBA" id="ARBA00004117"/>
    </source>
</evidence>
<gene>
    <name evidence="17" type="primary">fliF</name>
    <name evidence="17" type="ORF">E2F49_09305</name>
</gene>
<evidence type="ECO:0000256" key="1">
    <source>
        <dbReference type="ARBA" id="ARBA00003820"/>
    </source>
</evidence>
<accession>A0A4R5U8L4</accession>
<dbReference type="InterPro" id="IPR043427">
    <property type="entry name" value="YscJ/FliF"/>
</dbReference>
<evidence type="ECO:0000256" key="14">
    <source>
        <dbReference type="SAM" id="Phobius"/>
    </source>
</evidence>
<feature type="domain" description="Flagellar M-ring N-terminal" evidence="15">
    <location>
        <begin position="54"/>
        <end position="229"/>
    </location>
</feature>
<comment type="caution">
    <text evidence="17">The sequence shown here is derived from an EMBL/GenBank/DDBJ whole genome shotgun (WGS) entry which is preliminary data.</text>
</comment>
<comment type="subcellular location">
    <subcellularLocation>
        <location evidence="2 12">Bacterial flagellum basal body</location>
    </subcellularLocation>
    <subcellularLocation>
        <location evidence="3">Cell membrane</location>
        <topology evidence="3">Multi-pass membrane protein</topology>
    </subcellularLocation>
</comment>
<keyword evidence="18" id="KW-1185">Reference proteome</keyword>
<dbReference type="GO" id="GO:0003774">
    <property type="term" value="F:cytoskeletal motor activity"/>
    <property type="evidence" value="ECO:0007669"/>
    <property type="project" value="InterPro"/>
</dbReference>
<dbReference type="Proteomes" id="UP000295543">
    <property type="component" value="Unassembled WGS sequence"/>
</dbReference>
<evidence type="ECO:0000256" key="3">
    <source>
        <dbReference type="ARBA" id="ARBA00004651"/>
    </source>
</evidence>
<proteinExistence type="inferred from homology"/>
<sequence length="572" mass="59629">MSAVSVPNAGLPKAAAALRDLGRFQDIPVVRQAGLFLLVAATIALGLWLFFWTQKPDYVMVSAGLDAKSTSQAADTLRSAQIPVKLDAATGGLSVPADQAGAARMALASAGLTAAGPAGFEALQGDQGFGTSQFVENARYQHAMEIELARTISNLRPVREARVHLAIPKPSAFTRQNEPASASVVLQLHAGQALEQSQIDAVERLVASSVPDLSPERVTVVDQFGRLLSSPDPDSAEAITGKQFEQQRRQEALYVQRIEELLAPMTGPGRVSAKVSVDMDFATTEQASETYGPQAAIVRSEQLSESGNLGAAAPAQGVPGSVANTPSAANTTDPTNPQAQTAQATATGPGSRSSTRNYEIDRTLTHTRQAVPRIRRVTAAVLVDNVAGAPGADGAAGEARPLNEAEITRIETLVQQAIGFDAQRGDAVSVVNAPFAREAVETPDGPPIWQDPKIIEIARMVLGGLAVLLVIVFVLRPAFRQLIGTRQRGGSGELVPAGAAAGAGGTTNLGTVTAEVVDDDEVPVKLSPAYSPKPALPPAPGFDQNLQTARDAASADPKRVAQVVREMVASDG</sequence>
<dbReference type="AlphaFoldDB" id="A0A4R5U8L4"/>
<keyword evidence="6" id="KW-1003">Cell membrane</keyword>
<dbReference type="PRINTS" id="PR01009">
    <property type="entry name" value="FLGMRINGFLIF"/>
</dbReference>
<keyword evidence="17" id="KW-0966">Cell projection</keyword>
<evidence type="ECO:0000313" key="18">
    <source>
        <dbReference type="Proteomes" id="UP000295543"/>
    </source>
</evidence>
<evidence type="ECO:0000256" key="12">
    <source>
        <dbReference type="PIRNR" id="PIRNR004862"/>
    </source>
</evidence>
<protein>
    <recommendedName>
        <fullName evidence="5 12">Flagellar M-ring protein</fullName>
    </recommendedName>
</protein>
<dbReference type="GO" id="GO:0009431">
    <property type="term" value="C:bacterial-type flagellum basal body, MS ring"/>
    <property type="evidence" value="ECO:0007669"/>
    <property type="project" value="InterPro"/>
</dbReference>
<evidence type="ECO:0000256" key="4">
    <source>
        <dbReference type="ARBA" id="ARBA00007971"/>
    </source>
</evidence>
<feature type="transmembrane region" description="Helical" evidence="14">
    <location>
        <begin position="460"/>
        <end position="479"/>
    </location>
</feature>
<dbReference type="Pfam" id="PF01514">
    <property type="entry name" value="YscJ_FliF"/>
    <property type="match status" value="1"/>
</dbReference>
<keyword evidence="17" id="KW-0282">Flagellum</keyword>
<feature type="transmembrane region" description="Helical" evidence="14">
    <location>
        <begin position="33"/>
        <end position="52"/>
    </location>
</feature>
<dbReference type="RefSeq" id="WP_133393652.1">
    <property type="nucleotide sequence ID" value="NZ_SMTG01000004.1"/>
</dbReference>
<comment type="subunit">
    <text evidence="11">The basal body constitutes a major portion of the flagellar organelle and consists of four rings (L,P,S, and M) mounted on a central rod. The M ring is integral to the inner membrane of the cell and may be connected to the flagellar rod via the S ring. The S (supramembrane ring) lies just distal to the M ring. The L and P rings lie in the outer membrane and the periplasmic space, respectively.</text>
</comment>
<feature type="compositionally biased region" description="Low complexity" evidence="13">
    <location>
        <begin position="330"/>
        <end position="347"/>
    </location>
</feature>
<dbReference type="InterPro" id="IPR006182">
    <property type="entry name" value="FliF_N_dom"/>
</dbReference>
<dbReference type="InterPro" id="IPR000067">
    <property type="entry name" value="FlgMring_FliF"/>
</dbReference>